<feature type="non-terminal residue" evidence="1">
    <location>
        <position position="1"/>
    </location>
</feature>
<evidence type="ECO:0000313" key="1">
    <source>
        <dbReference type="EMBL" id="VAW18673.1"/>
    </source>
</evidence>
<reference evidence="1" key="1">
    <citation type="submission" date="2018-06" db="EMBL/GenBank/DDBJ databases">
        <authorList>
            <person name="Zhirakovskaya E."/>
        </authorList>
    </citation>
    <scope>NUCLEOTIDE SEQUENCE</scope>
</reference>
<dbReference type="AlphaFoldDB" id="A0A3B0TR42"/>
<gene>
    <name evidence="1" type="ORF">MNBD_BACTEROID05-235</name>
</gene>
<sequence>SYTSAIGNPGDAGYVPPNATGTTNKLGIVSWDGNVRVGTSAPDDVNVHGSILSQNGILTVDSYTNQGVGARGTATIMGGVITNDYGAFGLFNGSTGQFVSGYGRNFVYDDRMQSGGAPPYFPTLNTFVAFTNDITDKIVWQEGI</sequence>
<proteinExistence type="predicted"/>
<dbReference type="EMBL" id="UOEN01000428">
    <property type="protein sequence ID" value="VAW18673.1"/>
    <property type="molecule type" value="Genomic_DNA"/>
</dbReference>
<protein>
    <submittedName>
        <fullName evidence="1">Uncharacterized protein</fullName>
    </submittedName>
</protein>
<accession>A0A3B0TR42</accession>
<organism evidence="1">
    <name type="scientific">hydrothermal vent metagenome</name>
    <dbReference type="NCBI Taxonomy" id="652676"/>
    <lineage>
        <taxon>unclassified sequences</taxon>
        <taxon>metagenomes</taxon>
        <taxon>ecological metagenomes</taxon>
    </lineage>
</organism>
<name>A0A3B0TR42_9ZZZZ</name>